<protein>
    <submittedName>
        <fullName evidence="1">Uncharacterized protein</fullName>
    </submittedName>
</protein>
<name>A0ABX9RHD0_9ACTN</name>
<dbReference type="Proteomes" id="UP000271548">
    <property type="component" value="Unassembled WGS sequence"/>
</dbReference>
<evidence type="ECO:0000313" key="1">
    <source>
        <dbReference type="EMBL" id="RKN22053.1"/>
    </source>
</evidence>
<keyword evidence="2" id="KW-1185">Reference proteome</keyword>
<reference evidence="1 2" key="1">
    <citation type="submission" date="2018-09" db="EMBL/GenBank/DDBJ databases">
        <title>Micromonospora sp. nov. MS1-9, isolated from a root of Musa sp.</title>
        <authorList>
            <person name="Kuncharoen N."/>
            <person name="Kudo T."/>
            <person name="Ohkuma M."/>
            <person name="Yuki M."/>
            <person name="Tanasupawat S."/>
        </authorList>
    </citation>
    <scope>NUCLEOTIDE SEQUENCE [LARGE SCALE GENOMIC DNA]</scope>
    <source>
        <strain evidence="1 2">NGC1-4</strain>
    </source>
</reference>
<dbReference type="RefSeq" id="WP_120674067.1">
    <property type="nucleotide sequence ID" value="NZ_RAZS01000002.1"/>
</dbReference>
<sequence>MTELTIEFIGDDPQVNFAVQKWIADRGAPAATTDSGVAVQVNSWDDCEQIGSLLSTFVGQRKDSFELRIDGPGGTSTIHEVRMVADAESMKTFLATCAYLQ</sequence>
<proteinExistence type="predicted"/>
<organism evidence="1 2">
    <name type="scientific">Micromonospora musae</name>
    <dbReference type="NCBI Taxonomy" id="1894970"/>
    <lineage>
        <taxon>Bacteria</taxon>
        <taxon>Bacillati</taxon>
        <taxon>Actinomycetota</taxon>
        <taxon>Actinomycetes</taxon>
        <taxon>Micromonosporales</taxon>
        <taxon>Micromonosporaceae</taxon>
        <taxon>Micromonospora</taxon>
    </lineage>
</organism>
<accession>A0ABX9RHD0</accession>
<gene>
    <name evidence="1" type="ORF">D7147_04750</name>
</gene>
<comment type="caution">
    <text evidence="1">The sequence shown here is derived from an EMBL/GenBank/DDBJ whole genome shotgun (WGS) entry which is preliminary data.</text>
</comment>
<dbReference type="EMBL" id="RAZS01000002">
    <property type="protein sequence ID" value="RKN22053.1"/>
    <property type="molecule type" value="Genomic_DNA"/>
</dbReference>
<evidence type="ECO:0000313" key="2">
    <source>
        <dbReference type="Proteomes" id="UP000271548"/>
    </source>
</evidence>